<proteinExistence type="predicted"/>
<protein>
    <submittedName>
        <fullName evidence="9">DNA internalization-related competence protein ComEC/Rec2</fullName>
    </submittedName>
</protein>
<dbReference type="InterPro" id="IPR052159">
    <property type="entry name" value="Competence_DNA_uptake"/>
</dbReference>
<feature type="transmembrane region" description="Helical" evidence="6">
    <location>
        <begin position="263"/>
        <end position="282"/>
    </location>
</feature>
<dbReference type="InterPro" id="IPR035681">
    <property type="entry name" value="ComA-like_MBL"/>
</dbReference>
<dbReference type="InterPro" id="IPR036866">
    <property type="entry name" value="RibonucZ/Hydroxyglut_hydro"/>
</dbReference>
<feature type="transmembrane region" description="Helical" evidence="6">
    <location>
        <begin position="425"/>
        <end position="443"/>
    </location>
</feature>
<feature type="transmembrane region" description="Helical" evidence="6">
    <location>
        <begin position="396"/>
        <end position="418"/>
    </location>
</feature>
<comment type="subcellular location">
    <subcellularLocation>
        <location evidence="1">Cell membrane</location>
        <topology evidence="1">Multi-pass membrane protein</topology>
    </subcellularLocation>
</comment>
<keyword evidence="4 6" id="KW-1133">Transmembrane helix</keyword>
<evidence type="ECO:0000259" key="8">
    <source>
        <dbReference type="Pfam" id="PF03772"/>
    </source>
</evidence>
<dbReference type="Pfam" id="PF03772">
    <property type="entry name" value="Competence"/>
    <property type="match status" value="1"/>
</dbReference>
<dbReference type="InterPro" id="IPR001279">
    <property type="entry name" value="Metallo-B-lactamas"/>
</dbReference>
<evidence type="ECO:0000313" key="10">
    <source>
        <dbReference type="Proteomes" id="UP001589645"/>
    </source>
</evidence>
<feature type="transmembrane region" description="Helical" evidence="6">
    <location>
        <begin position="455"/>
        <end position="472"/>
    </location>
</feature>
<feature type="transmembrane region" description="Helical" evidence="6">
    <location>
        <begin position="312"/>
        <end position="345"/>
    </location>
</feature>
<dbReference type="CDD" id="cd07731">
    <property type="entry name" value="ComA-like_MBL-fold"/>
    <property type="match status" value="1"/>
</dbReference>
<dbReference type="SUPFAM" id="SSF56281">
    <property type="entry name" value="Metallo-hydrolase/oxidoreductase"/>
    <property type="match status" value="1"/>
</dbReference>
<keyword evidence="10" id="KW-1185">Reference proteome</keyword>
<feature type="transmembrane region" description="Helical" evidence="6">
    <location>
        <begin position="7"/>
        <end position="25"/>
    </location>
</feature>
<name>A0ABV5HKE9_9VIBR</name>
<feature type="transmembrane region" description="Helical" evidence="6">
    <location>
        <begin position="289"/>
        <end position="306"/>
    </location>
</feature>
<feature type="transmembrane region" description="Helical" evidence="6">
    <location>
        <begin position="232"/>
        <end position="251"/>
    </location>
</feature>
<evidence type="ECO:0000256" key="5">
    <source>
        <dbReference type="ARBA" id="ARBA00023136"/>
    </source>
</evidence>
<feature type="transmembrane region" description="Helical" evidence="6">
    <location>
        <begin position="365"/>
        <end position="384"/>
    </location>
</feature>
<evidence type="ECO:0000256" key="4">
    <source>
        <dbReference type="ARBA" id="ARBA00022989"/>
    </source>
</evidence>
<dbReference type="Pfam" id="PF00753">
    <property type="entry name" value="Lactamase_B"/>
    <property type="match status" value="1"/>
</dbReference>
<gene>
    <name evidence="9" type="ORF">ACFFUV_05640</name>
</gene>
<dbReference type="PANTHER" id="PTHR30619">
    <property type="entry name" value="DNA INTERNALIZATION/COMPETENCE PROTEIN COMEC/REC2"/>
    <property type="match status" value="1"/>
</dbReference>
<feature type="domain" description="Metallo-beta-lactamase" evidence="7">
    <location>
        <begin position="506"/>
        <end position="671"/>
    </location>
</feature>
<evidence type="ECO:0000259" key="7">
    <source>
        <dbReference type="Pfam" id="PF00753"/>
    </source>
</evidence>
<keyword evidence="2" id="KW-1003">Cell membrane</keyword>
<dbReference type="InterPro" id="IPR004797">
    <property type="entry name" value="Competence_ComEC/Rec2"/>
</dbReference>
<comment type="caution">
    <text evidence="9">The sequence shown here is derived from an EMBL/GenBank/DDBJ whole genome shotgun (WGS) entry which is preliminary data.</text>
</comment>
<sequence>MTLLFNYWTLISCSVVIISAPYWRWMPNEEWIMVGAAWFFVSQKVSQLRWTRGCCIALVIILTHGAIAKLQMKSLFLSGSNITITGEVDSLFTQISHGFEGTLVLRSINGQNVTRFLRPKIQLISPVALSYGDVIHTKVTLKRIIGRLNQAGYDKEAHFFAEGLMARASLAKDPRFRIEHFSSLKRYLITTVADHTKSLPSQPLILALSFGLKSDISHQTWQQLKASGLSHLLAISGLHIGIAFGVGWALGSLLLRCSPRCHFLPILFAISLAYFYAWLAGLTLPTQRALIMCLLLSVLMFFRWRLAIGFKWLVTLVVVLALNPFSTLSAGFWLSFSAVAAVFLFLNQDKRAVTRNRARHRFGALVKLQLWLTLFMLPLSVMWFQGMSLLSPVYNLIFVGLFSLIIVPGILLSVLLSAVTGSNHIIWQVLDALLNVVVTAIGYADIGWVRVSPHVFGIVAVLLVLVLVWRLLSVRLRLWGIAAAFGVSLTLTGERNPPNWRVDILDVGHGLAIIIEQQGSAYVYDTGNAWLTGSFAQDVIMPILRQRGISQLEGFIVSHLDADHAAGKSDVERFFAPKLKLASQKLPGYQECVQGRTWRWKALTFEILWPQRLVDRAYNAHSCVIRISDGMHSVLIPGDVSAIAEWLIARQSNLKSDVVIVPHHGSRTSSTIGFVRGVSAELAVASLEKDGRWSLPAQEVVKRYHQQGTKWLDTGESGQISLDFYSNYWKANQLRAIQGQVWYRQMLRNGVE</sequence>
<keyword evidence="3 6" id="KW-0812">Transmembrane</keyword>
<dbReference type="RefSeq" id="WP_390190366.1">
    <property type="nucleotide sequence ID" value="NZ_JBHMEP010000001.1"/>
</dbReference>
<feature type="transmembrane region" description="Helical" evidence="6">
    <location>
        <begin position="50"/>
        <end position="68"/>
    </location>
</feature>
<dbReference type="Proteomes" id="UP001589645">
    <property type="component" value="Unassembled WGS sequence"/>
</dbReference>
<dbReference type="InterPro" id="IPR004477">
    <property type="entry name" value="ComEC_N"/>
</dbReference>
<keyword evidence="5 6" id="KW-0472">Membrane</keyword>
<evidence type="ECO:0000256" key="3">
    <source>
        <dbReference type="ARBA" id="ARBA00022692"/>
    </source>
</evidence>
<dbReference type="EMBL" id="JBHMEP010000001">
    <property type="protein sequence ID" value="MFB9134455.1"/>
    <property type="molecule type" value="Genomic_DNA"/>
</dbReference>
<reference evidence="9 10" key="1">
    <citation type="submission" date="2024-09" db="EMBL/GenBank/DDBJ databases">
        <authorList>
            <person name="Sun Q."/>
            <person name="Mori K."/>
        </authorList>
    </citation>
    <scope>NUCLEOTIDE SEQUENCE [LARGE SCALE GENOMIC DNA]</scope>
    <source>
        <strain evidence="9 10">CECT 8064</strain>
    </source>
</reference>
<dbReference type="PANTHER" id="PTHR30619:SF1">
    <property type="entry name" value="RECOMBINATION PROTEIN 2"/>
    <property type="match status" value="1"/>
</dbReference>
<organism evidence="9 10">
    <name type="scientific">Vibrio olivae</name>
    <dbReference type="NCBI Taxonomy" id="1243002"/>
    <lineage>
        <taxon>Bacteria</taxon>
        <taxon>Pseudomonadati</taxon>
        <taxon>Pseudomonadota</taxon>
        <taxon>Gammaproteobacteria</taxon>
        <taxon>Vibrionales</taxon>
        <taxon>Vibrionaceae</taxon>
        <taxon>Vibrio</taxon>
    </lineage>
</organism>
<dbReference type="Gene3D" id="3.60.15.10">
    <property type="entry name" value="Ribonuclease Z/Hydroxyacylglutathione hydrolase-like"/>
    <property type="match status" value="1"/>
</dbReference>
<accession>A0ABV5HKE9</accession>
<evidence type="ECO:0000256" key="2">
    <source>
        <dbReference type="ARBA" id="ARBA00022475"/>
    </source>
</evidence>
<evidence type="ECO:0000256" key="6">
    <source>
        <dbReference type="SAM" id="Phobius"/>
    </source>
</evidence>
<evidence type="ECO:0000313" key="9">
    <source>
        <dbReference type="EMBL" id="MFB9134455.1"/>
    </source>
</evidence>
<evidence type="ECO:0000256" key="1">
    <source>
        <dbReference type="ARBA" id="ARBA00004651"/>
    </source>
</evidence>
<dbReference type="NCBIfam" id="TIGR00360">
    <property type="entry name" value="ComEC_N-term"/>
    <property type="match status" value="1"/>
</dbReference>
<feature type="domain" description="ComEC/Rec2-related protein" evidence="8">
    <location>
        <begin position="208"/>
        <end position="470"/>
    </location>
</feature>
<dbReference type="NCBIfam" id="TIGR00361">
    <property type="entry name" value="ComEC_Rec2"/>
    <property type="match status" value="1"/>
</dbReference>